<feature type="region of interest" description="Disordered" evidence="1">
    <location>
        <begin position="25"/>
        <end position="80"/>
    </location>
</feature>
<dbReference type="EMBL" id="SPPD01000008">
    <property type="protein sequence ID" value="TFU97666.1"/>
    <property type="molecule type" value="Genomic_DNA"/>
</dbReference>
<gene>
    <name evidence="4" type="ORF">E4T82_06555</name>
</gene>
<protein>
    <recommendedName>
        <fullName evidence="3">DUF3642 domain-containing protein</fullName>
    </recommendedName>
</protein>
<reference evidence="4 5" key="1">
    <citation type="submission" date="2019-03" db="EMBL/GenBank/DDBJ databases">
        <title>Diversity of the mouse oral microbiome.</title>
        <authorList>
            <person name="Joseph S."/>
            <person name="Aduse-Opoku J."/>
            <person name="Curtis M."/>
            <person name="Wade W."/>
            <person name="Hashim A."/>
        </authorList>
    </citation>
    <scope>NUCLEOTIDE SEQUENCE [LARGE SCALE GENOMIC DNA]</scope>
    <source>
        <strain evidence="4 5">WM131</strain>
    </source>
</reference>
<feature type="compositionally biased region" description="Basic and acidic residues" evidence="1">
    <location>
        <begin position="68"/>
        <end position="77"/>
    </location>
</feature>
<proteinExistence type="predicted"/>
<accession>A0A4Y9JC68</accession>
<dbReference type="OrthoDB" id="2237190at2"/>
<keyword evidence="2" id="KW-0732">Signal</keyword>
<comment type="caution">
    <text evidence="4">The sequence shown here is derived from an EMBL/GenBank/DDBJ whole genome shotgun (WGS) entry which is preliminary data.</text>
</comment>
<dbReference type="AlphaFoldDB" id="A0A4Y9JC68"/>
<dbReference type="InterPro" id="IPR027279">
    <property type="entry name" value="D_amino_pept/lipop_sf"/>
</dbReference>
<name>A0A4Y9JC68_9STRE</name>
<feature type="compositionally biased region" description="Low complexity" evidence="1">
    <location>
        <begin position="31"/>
        <end position="61"/>
    </location>
</feature>
<evidence type="ECO:0000259" key="3">
    <source>
        <dbReference type="Pfam" id="PF12182"/>
    </source>
</evidence>
<evidence type="ECO:0000313" key="4">
    <source>
        <dbReference type="EMBL" id="TFU97666.1"/>
    </source>
</evidence>
<feature type="domain" description="DUF3642" evidence="3">
    <location>
        <begin position="75"/>
        <end position="150"/>
    </location>
</feature>
<dbReference type="InterPro" id="IPR020961">
    <property type="entry name" value="DUF3642_lipo"/>
</dbReference>
<dbReference type="PROSITE" id="PS51257">
    <property type="entry name" value="PROKAR_LIPOPROTEIN"/>
    <property type="match status" value="1"/>
</dbReference>
<dbReference type="Pfam" id="PF12182">
    <property type="entry name" value="DUF3642"/>
    <property type="match status" value="1"/>
</dbReference>
<dbReference type="NCBIfam" id="NF040528">
    <property type="entry name" value="SP_0198_lipo"/>
    <property type="match status" value="1"/>
</dbReference>
<feature type="chain" id="PRO_5021350282" description="DUF3642 domain-containing protein" evidence="2">
    <location>
        <begin position="30"/>
        <end position="151"/>
    </location>
</feature>
<dbReference type="RefSeq" id="WP_135182055.1">
    <property type="nucleotide sequence ID" value="NZ_JADGKZ010000008.1"/>
</dbReference>
<feature type="signal peptide" evidence="2">
    <location>
        <begin position="1"/>
        <end position="29"/>
    </location>
</feature>
<dbReference type="Proteomes" id="UP000297253">
    <property type="component" value="Unassembled WGS sequence"/>
</dbReference>
<evidence type="ECO:0000256" key="2">
    <source>
        <dbReference type="SAM" id="SignalP"/>
    </source>
</evidence>
<dbReference type="Gene3D" id="2.40.128.50">
    <property type="match status" value="1"/>
</dbReference>
<sequence length="151" mass="16265">MKLTKNVSFTAVVALSLFLAACGSTQNQARPTQSSSATLATSSTTTPSSTTAPSSTTTPATEEQTAGELDRTYRGRDEEDEVTLIITGTSGTWTQVEPDGEQEIKNVTIDPTNQRIVIGDDTERYFLEGNQLTIEDISEVDVNDTIVLTKQ</sequence>
<evidence type="ECO:0000256" key="1">
    <source>
        <dbReference type="SAM" id="MobiDB-lite"/>
    </source>
</evidence>
<evidence type="ECO:0000313" key="5">
    <source>
        <dbReference type="Proteomes" id="UP000297253"/>
    </source>
</evidence>
<organism evidence="4 5">
    <name type="scientific">Streptococcus cuniculi</name>
    <dbReference type="NCBI Taxonomy" id="1432788"/>
    <lineage>
        <taxon>Bacteria</taxon>
        <taxon>Bacillati</taxon>
        <taxon>Bacillota</taxon>
        <taxon>Bacilli</taxon>
        <taxon>Lactobacillales</taxon>
        <taxon>Streptococcaceae</taxon>
        <taxon>Streptococcus</taxon>
    </lineage>
</organism>